<keyword evidence="6 7" id="KW-0411">Iron-sulfur</keyword>
<feature type="binding site" evidence="7">
    <location>
        <position position="133"/>
    </location>
    <ligand>
        <name>[4Fe-4S] cluster</name>
        <dbReference type="ChEBI" id="CHEBI:49883"/>
        <label>2</label>
    </ligand>
</feature>
<keyword evidence="8" id="KW-1133">Transmembrane helix</keyword>
<dbReference type="GO" id="GO:0051539">
    <property type="term" value="F:4 iron, 4 sulfur cluster binding"/>
    <property type="evidence" value="ECO:0007669"/>
    <property type="project" value="UniProtKB-KW"/>
</dbReference>
<keyword evidence="4" id="KW-0677">Repeat</keyword>
<feature type="binding site" evidence="7">
    <location>
        <position position="82"/>
    </location>
    <ligand>
        <name>[4Fe-4S] cluster</name>
        <dbReference type="ChEBI" id="CHEBI:49883"/>
        <label>3</label>
    </ligand>
</feature>
<keyword evidence="3 7" id="KW-0479">Metal-binding</keyword>
<feature type="binding site" evidence="7">
    <location>
        <position position="16"/>
    </location>
    <ligand>
        <name>[4Fe-4S] cluster</name>
        <dbReference type="ChEBI" id="CHEBI:49883"/>
        <label>1</label>
    </ligand>
</feature>
<dbReference type="InterPro" id="IPR017896">
    <property type="entry name" value="4Fe4S_Fe-S-bd"/>
</dbReference>
<dbReference type="PROSITE" id="PS51379">
    <property type="entry name" value="4FE4S_FER_2"/>
    <property type="match status" value="2"/>
</dbReference>
<evidence type="ECO:0000313" key="10">
    <source>
        <dbReference type="EMBL" id="HET98551.1"/>
    </source>
</evidence>
<comment type="cofactor">
    <cofactor evidence="7">
        <name>[4Fe-4S] cluster</name>
        <dbReference type="ChEBI" id="CHEBI:49883"/>
    </cofactor>
    <text evidence="7">Binds 4 [4Fe-4S] clusters per subunit.</text>
</comment>
<dbReference type="InterPro" id="IPR051555">
    <property type="entry name" value="FDH_Electron_Transfer_Unit"/>
</dbReference>
<dbReference type="PANTHER" id="PTHR43545:SF6">
    <property type="entry name" value="FORMATE DEHYDROGENASE, NITRATE-INDUCIBLE, IRON-SULFUR SUBUNIT"/>
    <property type="match status" value="1"/>
</dbReference>
<dbReference type="PANTHER" id="PTHR43545">
    <property type="entry name" value="FORMATE DEHYDROGENASE, NITRATE-INDUCIBLE, IRON-SULFUR SUBUNIT"/>
    <property type="match status" value="1"/>
</dbReference>
<feature type="binding site" evidence="7">
    <location>
        <position position="77"/>
    </location>
    <ligand>
        <name>[4Fe-4S] cluster</name>
        <dbReference type="ChEBI" id="CHEBI:49883"/>
        <label>3</label>
    </ligand>
</feature>
<feature type="binding site" evidence="7">
    <location>
        <position position="74"/>
    </location>
    <ligand>
        <name>[4Fe-4S] cluster</name>
        <dbReference type="ChEBI" id="CHEBI:49883"/>
        <label>3</label>
    </ligand>
</feature>
<dbReference type="SUPFAM" id="SSF54862">
    <property type="entry name" value="4Fe-4S ferredoxins"/>
    <property type="match status" value="1"/>
</dbReference>
<feature type="binding site" evidence="7">
    <location>
        <position position="152"/>
    </location>
    <ligand>
        <name>[4Fe-4S] cluster</name>
        <dbReference type="ChEBI" id="CHEBI:49883"/>
        <label>1</label>
    </ligand>
</feature>
<evidence type="ECO:0000256" key="2">
    <source>
        <dbReference type="ARBA" id="ARBA00022485"/>
    </source>
</evidence>
<keyword evidence="8" id="KW-0472">Membrane</keyword>
<dbReference type="AlphaFoldDB" id="A0A7C2XS82"/>
<dbReference type="PIRSF" id="PIRSF036298">
    <property type="entry name" value="FDH_4Fe4S"/>
    <property type="match status" value="1"/>
</dbReference>
<keyword evidence="8" id="KW-0812">Transmembrane</keyword>
<protein>
    <submittedName>
        <fullName evidence="10">4Fe-4S dicluster domain-containing protein</fullName>
    </submittedName>
</protein>
<dbReference type="GO" id="GO:0015944">
    <property type="term" value="P:formate oxidation"/>
    <property type="evidence" value="ECO:0007669"/>
    <property type="project" value="InterPro"/>
</dbReference>
<evidence type="ECO:0000259" key="9">
    <source>
        <dbReference type="PROSITE" id="PS51379"/>
    </source>
</evidence>
<dbReference type="PROSITE" id="PS00198">
    <property type="entry name" value="4FE4S_FER_1"/>
    <property type="match status" value="1"/>
</dbReference>
<organism evidence="10">
    <name type="scientific">Desulfurivibrio alkaliphilus</name>
    <dbReference type="NCBI Taxonomy" id="427923"/>
    <lineage>
        <taxon>Bacteria</taxon>
        <taxon>Pseudomonadati</taxon>
        <taxon>Thermodesulfobacteriota</taxon>
        <taxon>Desulfobulbia</taxon>
        <taxon>Desulfobulbales</taxon>
        <taxon>Desulfobulbaceae</taxon>
        <taxon>Desulfurivibrio</taxon>
    </lineage>
</organism>
<evidence type="ECO:0000256" key="7">
    <source>
        <dbReference type="PIRSR" id="PIRSR036298-50"/>
    </source>
</evidence>
<dbReference type="GO" id="GO:0046872">
    <property type="term" value="F:metal ion binding"/>
    <property type="evidence" value="ECO:0007669"/>
    <property type="project" value="UniProtKB-KW"/>
</dbReference>
<dbReference type="GO" id="GO:0030313">
    <property type="term" value="C:cell envelope"/>
    <property type="evidence" value="ECO:0007669"/>
    <property type="project" value="UniProtKB-SubCell"/>
</dbReference>
<name>A0A7C2XS82_9BACT</name>
<reference evidence="10" key="1">
    <citation type="journal article" date="2020" name="mSystems">
        <title>Genome- and Community-Level Interaction Insights into Carbon Utilization and Element Cycling Functions of Hydrothermarchaeota in Hydrothermal Sediment.</title>
        <authorList>
            <person name="Zhou Z."/>
            <person name="Liu Y."/>
            <person name="Xu W."/>
            <person name="Pan J."/>
            <person name="Luo Z.H."/>
            <person name="Li M."/>
        </authorList>
    </citation>
    <scope>NUCLEOTIDE SEQUENCE [LARGE SCALE GENOMIC DNA]</scope>
    <source>
        <strain evidence="10">SpSt-1224</strain>
    </source>
</reference>
<evidence type="ECO:0000256" key="6">
    <source>
        <dbReference type="ARBA" id="ARBA00023014"/>
    </source>
</evidence>
<dbReference type="InterPro" id="IPR014603">
    <property type="entry name" value="Formate_DH_Fe-S_su"/>
</dbReference>
<feature type="binding site" evidence="7">
    <location>
        <position position="23"/>
    </location>
    <ligand>
        <name>[4Fe-4S] cluster</name>
        <dbReference type="ChEBI" id="CHEBI:49883"/>
        <label>2</label>
    </ligand>
</feature>
<keyword evidence="2 7" id="KW-0004">4Fe-4S</keyword>
<feature type="binding site" evidence="7">
    <location>
        <position position="109"/>
    </location>
    <ligand>
        <name>[4Fe-4S] cluster</name>
        <dbReference type="ChEBI" id="CHEBI:49883"/>
        <label>4</label>
    </ligand>
</feature>
<feature type="binding site" evidence="7">
    <location>
        <position position="148"/>
    </location>
    <ligand>
        <name>[4Fe-4S] cluster</name>
        <dbReference type="ChEBI" id="CHEBI:49883"/>
        <label>2</label>
    </ligand>
</feature>
<feature type="binding site" evidence="7">
    <location>
        <position position="116"/>
    </location>
    <ligand>
        <name>[4Fe-4S] cluster</name>
        <dbReference type="ChEBI" id="CHEBI:49883"/>
        <label>3</label>
    </ligand>
</feature>
<feature type="binding site" evidence="7">
    <location>
        <position position="86"/>
    </location>
    <ligand>
        <name>[4Fe-4S] cluster</name>
        <dbReference type="ChEBI" id="CHEBI:49883"/>
        <label>4</label>
    </ligand>
</feature>
<feature type="domain" description="4Fe-4S ferredoxin-type" evidence="9">
    <location>
        <begin position="65"/>
        <end position="96"/>
    </location>
</feature>
<feature type="binding site" evidence="7">
    <location>
        <position position="13"/>
    </location>
    <ligand>
        <name>[4Fe-4S] cluster</name>
        <dbReference type="ChEBI" id="CHEBI:49883"/>
        <label>1</label>
    </ligand>
</feature>
<evidence type="ECO:0000256" key="5">
    <source>
        <dbReference type="ARBA" id="ARBA00023004"/>
    </source>
</evidence>
<feature type="binding site" evidence="7">
    <location>
        <position position="136"/>
    </location>
    <ligand>
        <name>[4Fe-4S] cluster</name>
        <dbReference type="ChEBI" id="CHEBI:49883"/>
        <label>2</label>
    </ligand>
</feature>
<comment type="caution">
    <text evidence="10">The sequence shown here is derived from an EMBL/GenBank/DDBJ whole genome shotgun (WGS) entry which is preliminary data.</text>
</comment>
<feature type="binding site" evidence="7">
    <location>
        <position position="112"/>
    </location>
    <ligand>
        <name>[4Fe-4S] cluster</name>
        <dbReference type="ChEBI" id="CHEBI:49883"/>
        <label>4</label>
    </ligand>
</feature>
<dbReference type="Gene3D" id="3.30.70.20">
    <property type="match status" value="2"/>
</dbReference>
<proteinExistence type="predicted"/>
<evidence type="ECO:0000256" key="8">
    <source>
        <dbReference type="SAM" id="Phobius"/>
    </source>
</evidence>
<accession>A0A7C2XS82</accession>
<evidence type="ECO:0000256" key="1">
    <source>
        <dbReference type="ARBA" id="ARBA00004196"/>
    </source>
</evidence>
<feature type="binding site" evidence="7">
    <location>
        <position position="106"/>
    </location>
    <ligand>
        <name>[4Fe-4S] cluster</name>
        <dbReference type="ChEBI" id="CHEBI:49883"/>
        <label>4</label>
    </ligand>
</feature>
<feature type="binding site" evidence="7">
    <location>
        <position position="19"/>
    </location>
    <ligand>
        <name>[4Fe-4S] cluster</name>
        <dbReference type="ChEBI" id="CHEBI:49883"/>
        <label>1</label>
    </ligand>
</feature>
<evidence type="ECO:0000256" key="4">
    <source>
        <dbReference type="ARBA" id="ARBA00022737"/>
    </source>
</evidence>
<dbReference type="Pfam" id="PF13247">
    <property type="entry name" value="Fer4_11"/>
    <property type="match status" value="1"/>
</dbReference>
<feature type="transmembrane region" description="Helical" evidence="8">
    <location>
        <begin position="229"/>
        <end position="247"/>
    </location>
</feature>
<comment type="subcellular location">
    <subcellularLocation>
        <location evidence="1">Cell envelope</location>
    </subcellularLocation>
</comment>
<sequence>MTRMARLIDITRCTACRGCQVSCKRWNQLPGEIGPATGSYQSHADLSPGRWTMIEFYEEKKNTGFEWHFRKKTCMHCGDAGCLKACPNGALVREENGTIRHIEEKCIGCGYCTVHCPFGIPKIDEAAKKMRKCTFCYDRITNGREPACAKTCVPRAIVYGTWDDMASLADERLAQAKKLYPNARIYGRDELGGLGVIYVLPDKPSNYGLPEDPRLPASLGIWKQAVHPFGNAILGASLAATGLAFIISRRNAMKLEESAKLEEGGYKDE</sequence>
<feature type="domain" description="4Fe-4S ferredoxin-type" evidence="9">
    <location>
        <begin position="97"/>
        <end position="126"/>
    </location>
</feature>
<dbReference type="InterPro" id="IPR017900">
    <property type="entry name" value="4Fe4S_Fe_S_CS"/>
</dbReference>
<dbReference type="Proteomes" id="UP000885986">
    <property type="component" value="Unassembled WGS sequence"/>
</dbReference>
<dbReference type="GO" id="GO:0045333">
    <property type="term" value="P:cellular respiration"/>
    <property type="evidence" value="ECO:0007669"/>
    <property type="project" value="InterPro"/>
</dbReference>
<evidence type="ECO:0000256" key="3">
    <source>
        <dbReference type="ARBA" id="ARBA00022723"/>
    </source>
</evidence>
<dbReference type="EMBL" id="DSDS01000173">
    <property type="protein sequence ID" value="HET98551.1"/>
    <property type="molecule type" value="Genomic_DNA"/>
</dbReference>
<gene>
    <name evidence="10" type="ORF">ENN98_07695</name>
</gene>
<keyword evidence="5 7" id="KW-0408">Iron</keyword>